<sequence length="29" mass="3182">MAAVCERAKVAPRAIYDRTTSKEALFLAV</sequence>
<gene>
    <name evidence="3" type="ORF">QBA35_40925</name>
</gene>
<dbReference type="EMBL" id="JARULZ010000003">
    <property type="protein sequence ID" value="MEH0639514.1"/>
    <property type="molecule type" value="Genomic_DNA"/>
</dbReference>
<feature type="domain" description="HTH tetR-type" evidence="2">
    <location>
        <begin position="1"/>
        <end position="29"/>
    </location>
</feature>
<accession>A0ABU8B1S8</accession>
<name>A0ABU8B1S8_9ACTN</name>
<reference evidence="3" key="1">
    <citation type="submission" date="2023-04" db="EMBL/GenBank/DDBJ databases">
        <title>Genomic diversity of scab-causing Streptomyces spp. in the province of Quebec, Canada.</title>
        <authorList>
            <person name="Biessy A."/>
            <person name="Cadieux M."/>
            <person name="Ciotola M."/>
            <person name="Filion M."/>
        </authorList>
    </citation>
    <scope>NUCLEOTIDE SEQUENCE</scope>
    <source>
        <strain evidence="3">B21-115</strain>
    </source>
</reference>
<keyword evidence="1" id="KW-0238">DNA-binding</keyword>
<evidence type="ECO:0000259" key="2">
    <source>
        <dbReference type="Pfam" id="PF00440"/>
    </source>
</evidence>
<dbReference type="Pfam" id="PF00440">
    <property type="entry name" value="TetR_N"/>
    <property type="match status" value="1"/>
</dbReference>
<comment type="caution">
    <text evidence="3">The sequence shown here is derived from an EMBL/GenBank/DDBJ whole genome shotgun (WGS) entry which is preliminary data.</text>
</comment>
<dbReference type="InterPro" id="IPR001647">
    <property type="entry name" value="HTH_TetR"/>
</dbReference>
<keyword evidence="4" id="KW-1185">Reference proteome</keyword>
<dbReference type="RefSeq" id="WP_245170663.1">
    <property type="nucleotide sequence ID" value="NZ_JARULZ010000003.1"/>
</dbReference>
<evidence type="ECO:0000313" key="3">
    <source>
        <dbReference type="EMBL" id="MEH0639514.1"/>
    </source>
</evidence>
<evidence type="ECO:0000313" key="4">
    <source>
        <dbReference type="Proteomes" id="UP001310290"/>
    </source>
</evidence>
<dbReference type="GeneID" id="96271917"/>
<organism evidence="3 4">
    <name type="scientific">Streptomyces bottropensis</name>
    <dbReference type="NCBI Taxonomy" id="42235"/>
    <lineage>
        <taxon>Bacteria</taxon>
        <taxon>Bacillati</taxon>
        <taxon>Actinomycetota</taxon>
        <taxon>Actinomycetes</taxon>
        <taxon>Kitasatosporales</taxon>
        <taxon>Streptomycetaceae</taxon>
        <taxon>Streptomyces</taxon>
    </lineage>
</organism>
<proteinExistence type="predicted"/>
<protein>
    <submittedName>
        <fullName evidence="3">TetR family transcriptional regulator</fullName>
    </submittedName>
</protein>
<evidence type="ECO:0000256" key="1">
    <source>
        <dbReference type="ARBA" id="ARBA00023125"/>
    </source>
</evidence>
<dbReference type="Proteomes" id="UP001310290">
    <property type="component" value="Unassembled WGS sequence"/>
</dbReference>